<reference evidence="1" key="1">
    <citation type="journal article" date="2015" name="Nature">
        <title>Complex archaea that bridge the gap between prokaryotes and eukaryotes.</title>
        <authorList>
            <person name="Spang A."/>
            <person name="Saw J.H."/>
            <person name="Jorgensen S.L."/>
            <person name="Zaremba-Niedzwiedzka K."/>
            <person name="Martijn J."/>
            <person name="Lind A.E."/>
            <person name="van Eijk R."/>
            <person name="Schleper C."/>
            <person name="Guy L."/>
            <person name="Ettema T.J."/>
        </authorList>
    </citation>
    <scope>NUCLEOTIDE SEQUENCE</scope>
</reference>
<evidence type="ECO:0000313" key="1">
    <source>
        <dbReference type="EMBL" id="KKL99145.1"/>
    </source>
</evidence>
<protein>
    <submittedName>
        <fullName evidence="1">Uncharacterized protein</fullName>
    </submittedName>
</protein>
<gene>
    <name evidence="1" type="ORF">LCGC14_1817330</name>
</gene>
<sequence length="230" mass="24673">CIDLGDVNPYHVGGIIISPSGAFAGGDASNRPTAGDEFTAIATNNAWCGLHTTTFVSKVHAMISTDGNVITAFVFVNNKMMMMWRFDIVADSVSGWADALHYWVQSSTATGTHLLVHSQIALGTGKFIEEAGSVYGTLFSYEAYNSTELNVGLSQVVPNDLDSAWPMSPVGFWSQDVGARGKLGTLTDIWWVHDVLNAGDQLPGVPTPKQFSVLKNMAIPWDSSTVIQTA</sequence>
<comment type="caution">
    <text evidence="1">The sequence shown here is derived from an EMBL/GenBank/DDBJ whole genome shotgun (WGS) entry which is preliminary data.</text>
</comment>
<organism evidence="1">
    <name type="scientific">marine sediment metagenome</name>
    <dbReference type="NCBI Taxonomy" id="412755"/>
    <lineage>
        <taxon>unclassified sequences</taxon>
        <taxon>metagenomes</taxon>
        <taxon>ecological metagenomes</taxon>
    </lineage>
</organism>
<accession>A0A0F9IZQ5</accession>
<proteinExistence type="predicted"/>
<feature type="non-terminal residue" evidence="1">
    <location>
        <position position="1"/>
    </location>
</feature>
<dbReference type="EMBL" id="LAZR01017745">
    <property type="protein sequence ID" value="KKL99145.1"/>
    <property type="molecule type" value="Genomic_DNA"/>
</dbReference>
<dbReference type="AlphaFoldDB" id="A0A0F9IZQ5"/>
<name>A0A0F9IZQ5_9ZZZZ</name>